<evidence type="ECO:0008006" key="2">
    <source>
        <dbReference type="Google" id="ProtNLM"/>
    </source>
</evidence>
<protein>
    <recommendedName>
        <fullName evidence="2">Cdc37 N-terminal domain-containing protein</fullName>
    </recommendedName>
</protein>
<dbReference type="EMBL" id="JH604636">
    <property type="protein sequence ID" value="EHY65381.1"/>
    <property type="molecule type" value="Genomic_DNA"/>
</dbReference>
<dbReference type="HOGENOM" id="CLU_1321212_0_0_1"/>
<proteinExistence type="predicted"/>
<gene>
    <name evidence="1" type="ORF">NERG_01827</name>
</gene>
<name>H8ZE06_NEMA1</name>
<sequence>MDYSHCRDILDEDSEDGQHPNIDSRTFQKWKREKKESVKEELRCRLHELTANGKELLPEEEQEVQTINHLLREKIIEKQTYTQMASASSLFEIAMVETEVPEILHLFNVICESTNTMEYIKALESAIETQPADEVEEYLLHCIKYNVEEKYFEATQRIAQCVIALEYIKVNKGCVNTRVLEAIQREGALYHSRVLGAYKEKEPENQSP</sequence>
<reference evidence="1" key="1">
    <citation type="submission" date="2011-03" db="EMBL/GenBank/DDBJ databases">
        <title>The Genome Sequence of Nematocida sp1 strain ERTm2.</title>
        <authorList>
            <consortium name="The Broad Institute Genome Sequencing Platform"/>
            <consortium name="The Broad Institute Genome Sequencing Center for Infectious Disease"/>
            <person name="Cuomo C."/>
            <person name="Troemel E."/>
            <person name="Young S.K."/>
            <person name="Zeng Q."/>
            <person name="Gargeya S."/>
            <person name="Fitzgerald M."/>
            <person name="Haas B."/>
            <person name="Abouelleil A."/>
            <person name="Alvarado L."/>
            <person name="Arachchi H.M."/>
            <person name="Berlin A."/>
            <person name="Brown A."/>
            <person name="Chapman S.B."/>
            <person name="Chen Z."/>
            <person name="Dunbar C."/>
            <person name="Freedman E."/>
            <person name="Gearin G."/>
            <person name="Gellesch M."/>
            <person name="Goldberg J."/>
            <person name="Griggs A."/>
            <person name="Gujja S."/>
            <person name="Heilman E.R."/>
            <person name="Heiman D."/>
            <person name="Howarth C."/>
            <person name="Larson L."/>
            <person name="Lui A."/>
            <person name="MacDonald P.J.P."/>
            <person name="Mehta T."/>
            <person name="Montmayeur A."/>
            <person name="Murphy C."/>
            <person name="Neiman D."/>
            <person name="Pearson M."/>
            <person name="Priest M."/>
            <person name="Roberts A."/>
            <person name="Saif S."/>
            <person name="Shea T."/>
            <person name="Shenoy N."/>
            <person name="Sisk P."/>
            <person name="Stolte C."/>
            <person name="Sykes S."/>
            <person name="White J."/>
            <person name="Yandava C."/>
            <person name="Wortman J."/>
            <person name="Nusbaum C."/>
            <person name="Birren B."/>
        </authorList>
    </citation>
    <scope>NUCLEOTIDE SEQUENCE</scope>
    <source>
        <strain evidence="1">ERTm2</strain>
    </source>
</reference>
<evidence type="ECO:0000313" key="1">
    <source>
        <dbReference type="EMBL" id="EHY65381.1"/>
    </source>
</evidence>
<organism evidence="1">
    <name type="scientific">Nematocida ausubeli (strain ATCC PRA-371 / ERTm2)</name>
    <name type="common">Nematode killer fungus</name>
    <dbReference type="NCBI Taxonomy" id="1913371"/>
    <lineage>
        <taxon>Eukaryota</taxon>
        <taxon>Fungi</taxon>
        <taxon>Fungi incertae sedis</taxon>
        <taxon>Microsporidia</taxon>
        <taxon>Nematocida</taxon>
    </lineage>
</organism>
<dbReference type="Proteomes" id="UP000005622">
    <property type="component" value="Unassembled WGS sequence"/>
</dbReference>
<accession>H8ZE06</accession>
<dbReference type="AlphaFoldDB" id="H8ZE06"/>